<dbReference type="AlphaFoldDB" id="A0A6J4VAG4"/>
<accession>A0A6J4VAG4</accession>
<dbReference type="EMBL" id="CADCWM010000645">
    <property type="protein sequence ID" value="CAA9573943.1"/>
    <property type="molecule type" value="Genomic_DNA"/>
</dbReference>
<organism evidence="2">
    <name type="scientific">uncultured Thermomicrobiales bacterium</name>
    <dbReference type="NCBI Taxonomy" id="1645740"/>
    <lineage>
        <taxon>Bacteria</taxon>
        <taxon>Pseudomonadati</taxon>
        <taxon>Thermomicrobiota</taxon>
        <taxon>Thermomicrobia</taxon>
        <taxon>Thermomicrobiales</taxon>
        <taxon>environmental samples</taxon>
    </lineage>
</organism>
<feature type="compositionally biased region" description="Basic and acidic residues" evidence="1">
    <location>
        <begin position="29"/>
        <end position="47"/>
    </location>
</feature>
<sequence length="85" mass="9716">MVEREERQDVRTAQADEVVRRNIEESRKLLDAKQEQHVERSHAEPPRYADTSDADQDVLPRQVNVPIGGNTGSQIRDGRRRAGQP</sequence>
<evidence type="ECO:0000256" key="1">
    <source>
        <dbReference type="SAM" id="MobiDB-lite"/>
    </source>
</evidence>
<proteinExistence type="predicted"/>
<protein>
    <submittedName>
        <fullName evidence="2">Uncharacterized protein</fullName>
    </submittedName>
</protein>
<reference evidence="2" key="1">
    <citation type="submission" date="2020-02" db="EMBL/GenBank/DDBJ databases">
        <authorList>
            <person name="Meier V. D."/>
        </authorList>
    </citation>
    <scope>NUCLEOTIDE SEQUENCE</scope>
    <source>
        <strain evidence="2">AVDCRST_MAG88</strain>
    </source>
</reference>
<gene>
    <name evidence="2" type="ORF">AVDCRST_MAG88-2632</name>
</gene>
<name>A0A6J4VAG4_9BACT</name>
<feature type="region of interest" description="Disordered" evidence="1">
    <location>
        <begin position="29"/>
        <end position="85"/>
    </location>
</feature>
<evidence type="ECO:0000313" key="2">
    <source>
        <dbReference type="EMBL" id="CAA9573943.1"/>
    </source>
</evidence>